<dbReference type="Pfam" id="PF07859">
    <property type="entry name" value="Abhydrolase_3"/>
    <property type="match status" value="1"/>
</dbReference>
<evidence type="ECO:0000313" key="3">
    <source>
        <dbReference type="Proteomes" id="UP000660454"/>
    </source>
</evidence>
<proteinExistence type="predicted"/>
<evidence type="ECO:0000313" key="2">
    <source>
        <dbReference type="EMBL" id="GIH67101.1"/>
    </source>
</evidence>
<feature type="domain" description="Alpha/beta hydrolase fold-3" evidence="1">
    <location>
        <begin position="2"/>
        <end position="72"/>
    </location>
</feature>
<evidence type="ECO:0000259" key="1">
    <source>
        <dbReference type="Pfam" id="PF07859"/>
    </source>
</evidence>
<accession>A0ABQ4H087</accession>
<dbReference type="EMBL" id="BOOF01000067">
    <property type="protein sequence ID" value="GIH67101.1"/>
    <property type="molecule type" value="Genomic_DNA"/>
</dbReference>
<keyword evidence="3" id="KW-1185">Reference proteome</keyword>
<dbReference type="SUPFAM" id="SSF53474">
    <property type="entry name" value="alpha/beta-Hydrolases"/>
    <property type="match status" value="1"/>
</dbReference>
<sequence>MPAAALLFSPWVDLTLSGDSMTVRAEADFIVNRTALERRVRDYLGDATAAEQHSPLFAGLHGLPPTLIQVGRITKTITQRRSMTVAS</sequence>
<reference evidence="2 3" key="1">
    <citation type="submission" date="2021-01" db="EMBL/GenBank/DDBJ databases">
        <title>Whole genome shotgun sequence of Microbispora siamensis NBRC 104113.</title>
        <authorList>
            <person name="Komaki H."/>
            <person name="Tamura T."/>
        </authorList>
    </citation>
    <scope>NUCLEOTIDE SEQUENCE [LARGE SCALE GENOMIC DNA]</scope>
    <source>
        <strain evidence="2 3">NBRC 104113</strain>
    </source>
</reference>
<dbReference type="Proteomes" id="UP000660454">
    <property type="component" value="Unassembled WGS sequence"/>
</dbReference>
<dbReference type="InterPro" id="IPR013094">
    <property type="entry name" value="AB_hydrolase_3"/>
</dbReference>
<organism evidence="2 3">
    <name type="scientific">Microbispora siamensis</name>
    <dbReference type="NCBI Taxonomy" id="564413"/>
    <lineage>
        <taxon>Bacteria</taxon>
        <taxon>Bacillati</taxon>
        <taxon>Actinomycetota</taxon>
        <taxon>Actinomycetes</taxon>
        <taxon>Streptosporangiales</taxon>
        <taxon>Streptosporangiaceae</taxon>
        <taxon>Microbispora</taxon>
    </lineage>
</organism>
<protein>
    <recommendedName>
        <fullName evidence="1">Alpha/beta hydrolase fold-3 domain-containing protein</fullName>
    </recommendedName>
</protein>
<name>A0ABQ4H087_9ACTN</name>
<gene>
    <name evidence="2" type="ORF">Msi02_79180</name>
</gene>
<dbReference type="Gene3D" id="3.40.50.1820">
    <property type="entry name" value="alpha/beta hydrolase"/>
    <property type="match status" value="1"/>
</dbReference>
<comment type="caution">
    <text evidence="2">The sequence shown here is derived from an EMBL/GenBank/DDBJ whole genome shotgun (WGS) entry which is preliminary data.</text>
</comment>
<dbReference type="InterPro" id="IPR029058">
    <property type="entry name" value="AB_hydrolase_fold"/>
</dbReference>